<dbReference type="AlphaFoldDB" id="A0A5P2B5R6"/>
<proteinExistence type="predicted"/>
<evidence type="ECO:0000256" key="1">
    <source>
        <dbReference type="SAM" id="SignalP"/>
    </source>
</evidence>
<protein>
    <recommendedName>
        <fullName evidence="4">Secreted protein</fullName>
    </recommendedName>
</protein>
<sequence length="70" mass="7415">MEDIMLRRIAVAFAVCAAAGVISSGPAMAADPGDDRPGKYVITAVNQLDSDRLPTCYRDLYATPSATICH</sequence>
<keyword evidence="1" id="KW-0732">Signal</keyword>
<evidence type="ECO:0000313" key="3">
    <source>
        <dbReference type="Proteomes" id="UP000323046"/>
    </source>
</evidence>
<accession>A0A5P2B5R6</accession>
<keyword evidence="3" id="KW-1185">Reference proteome</keyword>
<organism evidence="2 3">
    <name type="scientific">Streptomyces venezuelae</name>
    <dbReference type="NCBI Taxonomy" id="54571"/>
    <lineage>
        <taxon>Bacteria</taxon>
        <taxon>Bacillati</taxon>
        <taxon>Actinomycetota</taxon>
        <taxon>Actinomycetes</taxon>
        <taxon>Kitasatosporales</taxon>
        <taxon>Streptomycetaceae</taxon>
        <taxon>Streptomyces</taxon>
    </lineage>
</organism>
<dbReference type="EMBL" id="CP029193">
    <property type="protein sequence ID" value="QES25912.1"/>
    <property type="molecule type" value="Genomic_DNA"/>
</dbReference>
<name>A0A5P2B5R6_STRVZ</name>
<feature type="signal peptide" evidence="1">
    <location>
        <begin position="1"/>
        <end position="29"/>
    </location>
</feature>
<reference evidence="2 3" key="1">
    <citation type="submission" date="2018-05" db="EMBL/GenBank/DDBJ databases">
        <title>Streptomyces venezuelae.</title>
        <authorList>
            <person name="Kim W."/>
            <person name="Lee N."/>
            <person name="Cho B.-K."/>
        </authorList>
    </citation>
    <scope>NUCLEOTIDE SEQUENCE [LARGE SCALE GENOMIC DNA]</scope>
    <source>
        <strain evidence="2 3">ATCC 14583</strain>
    </source>
</reference>
<evidence type="ECO:0008006" key="4">
    <source>
        <dbReference type="Google" id="ProtNLM"/>
    </source>
</evidence>
<gene>
    <name evidence="2" type="ORF">DEJ47_05070</name>
</gene>
<evidence type="ECO:0000313" key="2">
    <source>
        <dbReference type="EMBL" id="QES25912.1"/>
    </source>
</evidence>
<dbReference type="Proteomes" id="UP000323046">
    <property type="component" value="Chromosome"/>
</dbReference>
<feature type="chain" id="PRO_5024914514" description="Secreted protein" evidence="1">
    <location>
        <begin position="30"/>
        <end position="70"/>
    </location>
</feature>